<dbReference type="EC" id="4.1.1.49" evidence="3"/>
<keyword evidence="8" id="KW-0670">Pyruvate</keyword>
<protein>
    <recommendedName>
        <fullName evidence="3">phosphoenolpyruvate carboxykinase (ATP)</fullName>
        <ecNumber evidence="3">4.1.1.49</ecNumber>
    </recommendedName>
</protein>
<dbReference type="GO" id="GO:0005524">
    <property type="term" value="F:ATP binding"/>
    <property type="evidence" value="ECO:0007669"/>
    <property type="project" value="UniProtKB-KW"/>
</dbReference>
<evidence type="ECO:0000256" key="2">
    <source>
        <dbReference type="ARBA" id="ARBA00006052"/>
    </source>
</evidence>
<dbReference type="Pfam" id="PF01293">
    <property type="entry name" value="PEPCK_ATP"/>
    <property type="match status" value="1"/>
</dbReference>
<keyword evidence="5" id="KW-0067">ATP-binding</keyword>
<evidence type="ECO:0000313" key="9">
    <source>
        <dbReference type="Proteomes" id="UP000198828"/>
    </source>
</evidence>
<dbReference type="AlphaFoldDB" id="A0A1H2R9M6"/>
<reference evidence="8 9" key="1">
    <citation type="submission" date="2016-10" db="EMBL/GenBank/DDBJ databases">
        <authorList>
            <person name="de Groot N.N."/>
        </authorList>
    </citation>
    <scope>NUCLEOTIDE SEQUENCE [LARGE SCALE GENOMIC DNA]</scope>
    <source>
        <strain evidence="8 9">DSM 23310</strain>
    </source>
</reference>
<dbReference type="OrthoDB" id="9806325at2"/>
<dbReference type="SUPFAM" id="SSF53795">
    <property type="entry name" value="PEP carboxykinase-like"/>
    <property type="match status" value="1"/>
</dbReference>
<gene>
    <name evidence="8" type="ORF">SAMN05660923_00321</name>
</gene>
<dbReference type="Proteomes" id="UP000198828">
    <property type="component" value="Unassembled WGS sequence"/>
</dbReference>
<dbReference type="RefSeq" id="WP_093750165.1">
    <property type="nucleotide sequence ID" value="NZ_FNNG01000001.1"/>
</dbReference>
<dbReference type="EMBL" id="FNNG01000001">
    <property type="protein sequence ID" value="SDW16071.1"/>
    <property type="molecule type" value="Genomic_DNA"/>
</dbReference>
<evidence type="ECO:0000256" key="4">
    <source>
        <dbReference type="ARBA" id="ARBA00022741"/>
    </source>
</evidence>
<dbReference type="InterPro" id="IPR001272">
    <property type="entry name" value="PEP_carboxykinase_ATP"/>
</dbReference>
<keyword evidence="8" id="KW-0808">Transferase</keyword>
<evidence type="ECO:0000256" key="5">
    <source>
        <dbReference type="ARBA" id="ARBA00022840"/>
    </source>
</evidence>
<name>A0A1H2R9M6_9FIRM</name>
<evidence type="ECO:0000313" key="8">
    <source>
        <dbReference type="EMBL" id="SDW16071.1"/>
    </source>
</evidence>
<dbReference type="Gene3D" id="3.90.228.20">
    <property type="match status" value="1"/>
</dbReference>
<comment type="catalytic activity">
    <reaction evidence="7">
        <text>oxaloacetate + ATP = phosphoenolpyruvate + ADP + CO2</text>
        <dbReference type="Rhea" id="RHEA:18617"/>
        <dbReference type="ChEBI" id="CHEBI:16452"/>
        <dbReference type="ChEBI" id="CHEBI:16526"/>
        <dbReference type="ChEBI" id="CHEBI:30616"/>
        <dbReference type="ChEBI" id="CHEBI:58702"/>
        <dbReference type="ChEBI" id="CHEBI:456216"/>
        <dbReference type="EC" id="4.1.1.49"/>
    </reaction>
</comment>
<proteinExistence type="inferred from homology"/>
<evidence type="ECO:0000256" key="3">
    <source>
        <dbReference type="ARBA" id="ARBA00012363"/>
    </source>
</evidence>
<dbReference type="UniPathway" id="UPA00138"/>
<comment type="pathway">
    <text evidence="1">Carbohydrate biosynthesis; gluconeogenesis.</text>
</comment>
<dbReference type="InterPro" id="IPR008210">
    <property type="entry name" value="PEP_carboxykinase_N"/>
</dbReference>
<keyword evidence="9" id="KW-1185">Reference proteome</keyword>
<keyword evidence="8" id="KW-0418">Kinase</keyword>
<evidence type="ECO:0000256" key="6">
    <source>
        <dbReference type="ARBA" id="ARBA00023239"/>
    </source>
</evidence>
<evidence type="ECO:0000256" key="1">
    <source>
        <dbReference type="ARBA" id="ARBA00004742"/>
    </source>
</evidence>
<sequence length="556" mass="62941">MATISKFKRKEINKNNPIFSPIRTTVETVFYGNNVIKINTLKEAYKLAKDSAGTIVTDMPVYRPEEIGLDADAKILLFNDGGVTGRTAAARRIIGDPNIDASKYAEIIREAVYNTRFRKMYHAEALIGLDKDFMVKSHLLIPEGFENTLYNWLLNFQYINEKYAKMYQESIKFNDEGDIYILSVPDWEDVNHPLGLAIFDPEHNCACILGMKYFGEHKKGTLTLAWGIANRNGYASCHGGLKRYDIDGKNKYTVGVFGLSGSGKSTITHEKHDGKYDITILHDDAYIISTENGSSVALEPSYFDKTQDYPLDSSANKYLITVQNCGATLDEDGKCVIVTEDIRNGNGRAIKSKLWADNRVDKIEEPVDAIVWLMKDPSLPPVVKINNPTLAAVMGATLATKRTSAERLTSDVDKDALVIECYANPFRTYPLKDDYTKFKELFEKRNVDCFIFNTGHFLDKKVPKEVTLKALELIVEGKAEFKQWGSFSNIEYLEIEGFPVNMEDENYIEKLNNSIDYRIKFLESLKGKRDELAQETLDILYNMKKELCSINAANCE</sequence>
<comment type="similarity">
    <text evidence="2">Belongs to the phosphoenolpyruvate carboxykinase (ATP) family.</text>
</comment>
<dbReference type="GO" id="GO:0016301">
    <property type="term" value="F:kinase activity"/>
    <property type="evidence" value="ECO:0007669"/>
    <property type="project" value="UniProtKB-KW"/>
</dbReference>
<evidence type="ECO:0000256" key="7">
    <source>
        <dbReference type="ARBA" id="ARBA00047371"/>
    </source>
</evidence>
<dbReference type="GO" id="GO:0006094">
    <property type="term" value="P:gluconeogenesis"/>
    <property type="evidence" value="ECO:0007669"/>
    <property type="project" value="UniProtKB-UniPathway"/>
</dbReference>
<organism evidence="8 9">
    <name type="scientific">Tepidimicrobium xylanilyticum</name>
    <dbReference type="NCBI Taxonomy" id="1123352"/>
    <lineage>
        <taxon>Bacteria</taxon>
        <taxon>Bacillati</taxon>
        <taxon>Bacillota</taxon>
        <taxon>Tissierellia</taxon>
        <taxon>Tissierellales</taxon>
        <taxon>Tepidimicrobiaceae</taxon>
        <taxon>Tepidimicrobium</taxon>
    </lineage>
</organism>
<accession>A0A1H2R9M6</accession>
<keyword evidence="6" id="KW-0456">Lyase</keyword>
<dbReference type="SUPFAM" id="SSF68923">
    <property type="entry name" value="PEP carboxykinase N-terminal domain"/>
    <property type="match status" value="1"/>
</dbReference>
<dbReference type="GO" id="GO:0004612">
    <property type="term" value="F:phosphoenolpyruvate carboxykinase (ATP) activity"/>
    <property type="evidence" value="ECO:0007669"/>
    <property type="project" value="UniProtKB-EC"/>
</dbReference>
<dbReference type="InterPro" id="IPR013035">
    <property type="entry name" value="PEP_carboxykinase_C"/>
</dbReference>
<keyword evidence="4" id="KW-0547">Nucleotide-binding</keyword>